<dbReference type="InterPro" id="IPR016148">
    <property type="entry name" value="Pili_assmbl_chaperone_C"/>
</dbReference>
<evidence type="ECO:0000313" key="8">
    <source>
        <dbReference type="EMBL" id="MUF03526.1"/>
    </source>
</evidence>
<reference evidence="8 9" key="1">
    <citation type="submission" date="2019-11" db="EMBL/GenBank/DDBJ databases">
        <title>Pseudomonas karstica sp. nov. and Pseudomonas spelaei sp. nov. from karst caves.</title>
        <authorList>
            <person name="Zeman M."/>
        </authorList>
    </citation>
    <scope>NUCLEOTIDE SEQUENCE [LARGE SCALE GENOMIC DNA]</scope>
    <source>
        <strain evidence="8 9">CCM 7893</strain>
    </source>
</reference>
<keyword evidence="3" id="KW-0732">Signal</keyword>
<dbReference type="PANTHER" id="PTHR30251">
    <property type="entry name" value="PILUS ASSEMBLY CHAPERONE"/>
    <property type="match status" value="1"/>
</dbReference>
<proteinExistence type="inferred from homology"/>
<dbReference type="PRINTS" id="PR00969">
    <property type="entry name" value="CHAPERONPILI"/>
</dbReference>
<protein>
    <submittedName>
        <fullName evidence="8">Fimbria/pilus periplasmic chaperone</fullName>
    </submittedName>
</protein>
<comment type="similarity">
    <text evidence="2">Belongs to the periplasmic pilus chaperone family.</text>
</comment>
<gene>
    <name evidence="8" type="ORF">GNF76_04220</name>
</gene>
<keyword evidence="5" id="KW-0143">Chaperone</keyword>
<evidence type="ECO:0000256" key="3">
    <source>
        <dbReference type="ARBA" id="ARBA00022729"/>
    </source>
</evidence>
<dbReference type="InterPro" id="IPR036316">
    <property type="entry name" value="Pili_assmbl_chap_C_dom_sf"/>
</dbReference>
<evidence type="ECO:0000259" key="7">
    <source>
        <dbReference type="Pfam" id="PF02753"/>
    </source>
</evidence>
<dbReference type="InterPro" id="IPR050643">
    <property type="entry name" value="Periplasmic_pilus_chap"/>
</dbReference>
<comment type="subcellular location">
    <subcellularLocation>
        <location evidence="1">Periplasm</location>
    </subcellularLocation>
</comment>
<dbReference type="InterPro" id="IPR001829">
    <property type="entry name" value="Pili_assmbl_chaperone_bac"/>
</dbReference>
<evidence type="ECO:0000259" key="6">
    <source>
        <dbReference type="Pfam" id="PF00345"/>
    </source>
</evidence>
<dbReference type="Pfam" id="PF02753">
    <property type="entry name" value="PapD_C"/>
    <property type="match status" value="1"/>
</dbReference>
<organism evidence="8 9">
    <name type="scientific">Pseudomonas spelaei</name>
    <dbReference type="NCBI Taxonomy" id="1055469"/>
    <lineage>
        <taxon>Bacteria</taxon>
        <taxon>Pseudomonadati</taxon>
        <taxon>Pseudomonadota</taxon>
        <taxon>Gammaproteobacteria</taxon>
        <taxon>Pseudomonadales</taxon>
        <taxon>Pseudomonadaceae</taxon>
        <taxon>Pseudomonas</taxon>
    </lineage>
</organism>
<dbReference type="InterPro" id="IPR013783">
    <property type="entry name" value="Ig-like_fold"/>
</dbReference>
<name>A0A6I3W9Z8_9PSED</name>
<keyword evidence="4" id="KW-0574">Periplasm</keyword>
<dbReference type="Proteomes" id="UP000438196">
    <property type="component" value="Unassembled WGS sequence"/>
</dbReference>
<dbReference type="InterPro" id="IPR008962">
    <property type="entry name" value="PapD-like_sf"/>
</dbReference>
<evidence type="ECO:0000256" key="1">
    <source>
        <dbReference type="ARBA" id="ARBA00004418"/>
    </source>
</evidence>
<dbReference type="PANTHER" id="PTHR30251:SF2">
    <property type="entry name" value="FIMBRIAL CHAPERONE YADV-RELATED"/>
    <property type="match status" value="1"/>
</dbReference>
<dbReference type="Gene3D" id="2.60.40.10">
    <property type="entry name" value="Immunoglobulins"/>
    <property type="match status" value="2"/>
</dbReference>
<evidence type="ECO:0000313" key="9">
    <source>
        <dbReference type="Proteomes" id="UP000438196"/>
    </source>
</evidence>
<accession>A0A6I3W9Z8</accession>
<dbReference type="InterPro" id="IPR016147">
    <property type="entry name" value="Pili_assmbl_chaperone_N"/>
</dbReference>
<dbReference type="GO" id="GO:0030288">
    <property type="term" value="C:outer membrane-bounded periplasmic space"/>
    <property type="evidence" value="ECO:0007669"/>
    <property type="project" value="InterPro"/>
</dbReference>
<keyword evidence="9" id="KW-1185">Reference proteome</keyword>
<dbReference type="OrthoDB" id="6884993at2"/>
<evidence type="ECO:0000256" key="4">
    <source>
        <dbReference type="ARBA" id="ARBA00022764"/>
    </source>
</evidence>
<feature type="domain" description="Pili assembly chaperone N-terminal" evidence="6">
    <location>
        <begin position="15"/>
        <end position="125"/>
    </location>
</feature>
<dbReference type="EMBL" id="WNNK01000003">
    <property type="protein sequence ID" value="MUF03526.1"/>
    <property type="molecule type" value="Genomic_DNA"/>
</dbReference>
<evidence type="ECO:0000256" key="5">
    <source>
        <dbReference type="ARBA" id="ARBA00023186"/>
    </source>
</evidence>
<comment type="caution">
    <text evidence="8">The sequence shown here is derived from an EMBL/GenBank/DDBJ whole genome shotgun (WGS) entry which is preliminary data.</text>
</comment>
<evidence type="ECO:0000256" key="2">
    <source>
        <dbReference type="ARBA" id="ARBA00007399"/>
    </source>
</evidence>
<dbReference type="SUPFAM" id="SSF49584">
    <property type="entry name" value="Periplasmic chaperone C-domain"/>
    <property type="match status" value="1"/>
</dbReference>
<dbReference type="GO" id="GO:0071555">
    <property type="term" value="P:cell wall organization"/>
    <property type="evidence" value="ECO:0007669"/>
    <property type="project" value="InterPro"/>
</dbReference>
<dbReference type="Pfam" id="PF00345">
    <property type="entry name" value="PapD_N"/>
    <property type="match status" value="1"/>
</dbReference>
<dbReference type="AlphaFoldDB" id="A0A6I3W9Z8"/>
<sequence>MLAPTAQAEISFDGYTRFIYEAGQHQVPVILVNDSNEPALAQVNLSWGDPQENRDIPMALSKPLLLIAERSKASVDIFYQGAGLPTDRESFLLLKVLSVPKKSSDENLISIALQHNLKLFYRPKLLGSPEEAIKTLRWSPSGSTTYQVRNNSPYYLTLTEVILRDPKGVDCGKTIDHLMVAPFATYELPIMACDRPVREVTYSLVSDGGTPQAYRNNVQP</sequence>
<feature type="domain" description="Pili assembly chaperone C-terminal" evidence="7">
    <location>
        <begin position="148"/>
        <end position="210"/>
    </location>
</feature>
<dbReference type="SUPFAM" id="SSF49354">
    <property type="entry name" value="PapD-like"/>
    <property type="match status" value="1"/>
</dbReference>